<sequence>MSDRAVLSIDFELFEQTPAYRSADGTMDEDGVGLDGGEFLRRTLATHDATATCFVVSSVAESHPDAVRALADAGFEIGSHTHSHRLLSELSAADRREELARSREVLTEVTDEPVTGFRAPAFDLASDHFAVLAETGYRYDSSVVASRTIPGWYGGEFDLHRPAPATAVDPDAPTGLAELPVSVMPGLRLPLTGTWLRFFGPRYTILGMKLLARRGITPVLYVHPWEFVDLPAVEGVPRRVYYHTGEWMRRAVERILAQDFAFTTAREVVADAIATDPSTGTAGAGRIEGRPEEE</sequence>
<dbReference type="SUPFAM" id="SSF88713">
    <property type="entry name" value="Glycoside hydrolase/deacetylase"/>
    <property type="match status" value="1"/>
</dbReference>
<dbReference type="GO" id="GO:0005975">
    <property type="term" value="P:carbohydrate metabolic process"/>
    <property type="evidence" value="ECO:0007669"/>
    <property type="project" value="InterPro"/>
</dbReference>
<dbReference type="InterPro" id="IPR011330">
    <property type="entry name" value="Glyco_hydro/deAcase_b/a-brl"/>
</dbReference>
<protein>
    <submittedName>
        <fullName evidence="2">Polysaccharide deacetylase</fullName>
    </submittedName>
</protein>
<dbReference type="InterPro" id="IPR002509">
    <property type="entry name" value="NODB_dom"/>
</dbReference>
<dbReference type="InterPro" id="IPR045235">
    <property type="entry name" value="PuuE_HpPgdA-like"/>
</dbReference>
<accession>A0A1H8TM27</accession>
<name>A0A1H8TM27_9EURY</name>
<evidence type="ECO:0000313" key="3">
    <source>
        <dbReference type="Proteomes" id="UP000198775"/>
    </source>
</evidence>
<dbReference type="Pfam" id="PF11959">
    <property type="entry name" value="DUF3473"/>
    <property type="match status" value="1"/>
</dbReference>
<dbReference type="RefSeq" id="WP_092662997.1">
    <property type="nucleotide sequence ID" value="NZ_FOCX01000023.1"/>
</dbReference>
<dbReference type="PANTHER" id="PTHR47561:SF1">
    <property type="entry name" value="POLYSACCHARIDE DEACETYLASE FAMILY PROTEIN (AFU_ORTHOLOGUE AFUA_6G05030)"/>
    <property type="match status" value="1"/>
</dbReference>
<dbReference type="OrthoDB" id="10436at2157"/>
<evidence type="ECO:0000313" key="2">
    <source>
        <dbReference type="EMBL" id="SEO91866.1"/>
    </source>
</evidence>
<dbReference type="AlphaFoldDB" id="A0A1H8TM27"/>
<dbReference type="CDD" id="cd10941">
    <property type="entry name" value="CE4_PuuE_HpPgdA_like_2"/>
    <property type="match status" value="1"/>
</dbReference>
<proteinExistence type="predicted"/>
<dbReference type="Proteomes" id="UP000198775">
    <property type="component" value="Unassembled WGS sequence"/>
</dbReference>
<dbReference type="InterPro" id="IPR022560">
    <property type="entry name" value="DUF3473"/>
</dbReference>
<dbReference type="EMBL" id="FOCX01000023">
    <property type="protein sequence ID" value="SEO91866.1"/>
    <property type="molecule type" value="Genomic_DNA"/>
</dbReference>
<feature type="domain" description="NodB homology" evidence="1">
    <location>
        <begin position="21"/>
        <end position="145"/>
    </location>
</feature>
<keyword evidence="3" id="KW-1185">Reference proteome</keyword>
<evidence type="ECO:0000259" key="1">
    <source>
        <dbReference type="PROSITE" id="PS51677"/>
    </source>
</evidence>
<organism evidence="2 3">
    <name type="scientific">Halorientalis persicus</name>
    <dbReference type="NCBI Taxonomy" id="1367881"/>
    <lineage>
        <taxon>Archaea</taxon>
        <taxon>Methanobacteriati</taxon>
        <taxon>Methanobacteriota</taxon>
        <taxon>Stenosarchaea group</taxon>
        <taxon>Halobacteria</taxon>
        <taxon>Halobacteriales</taxon>
        <taxon>Haloarculaceae</taxon>
        <taxon>Halorientalis</taxon>
    </lineage>
</organism>
<reference evidence="3" key="1">
    <citation type="submission" date="2016-10" db="EMBL/GenBank/DDBJ databases">
        <authorList>
            <person name="Varghese N."/>
            <person name="Submissions S."/>
        </authorList>
    </citation>
    <scope>NUCLEOTIDE SEQUENCE [LARGE SCALE GENOMIC DNA]</scope>
    <source>
        <strain evidence="3">IBRC-M 10043</strain>
    </source>
</reference>
<dbReference type="GO" id="GO:0016810">
    <property type="term" value="F:hydrolase activity, acting on carbon-nitrogen (but not peptide) bonds"/>
    <property type="evidence" value="ECO:0007669"/>
    <property type="project" value="InterPro"/>
</dbReference>
<dbReference type="Gene3D" id="3.20.20.370">
    <property type="entry name" value="Glycoside hydrolase/deacetylase"/>
    <property type="match status" value="1"/>
</dbReference>
<dbReference type="PROSITE" id="PS51677">
    <property type="entry name" value="NODB"/>
    <property type="match status" value="1"/>
</dbReference>
<dbReference type="PANTHER" id="PTHR47561">
    <property type="entry name" value="POLYSACCHARIDE DEACETYLASE FAMILY PROTEIN (AFU_ORTHOLOGUE AFUA_6G05030)"/>
    <property type="match status" value="1"/>
</dbReference>
<dbReference type="Pfam" id="PF01522">
    <property type="entry name" value="Polysacc_deac_1"/>
    <property type="match status" value="1"/>
</dbReference>
<gene>
    <name evidence="2" type="ORF">SAMN05216388_102320</name>
</gene>